<dbReference type="InterPro" id="IPR000801">
    <property type="entry name" value="Esterase-like"/>
</dbReference>
<name>A0A8J3N7A6_9CHLR</name>
<gene>
    <name evidence="2" type="ORF">KSF_084560</name>
</gene>
<dbReference type="AlphaFoldDB" id="A0A8J3N7A6"/>
<dbReference type="Proteomes" id="UP000597444">
    <property type="component" value="Unassembled WGS sequence"/>
</dbReference>
<feature type="transmembrane region" description="Helical" evidence="1">
    <location>
        <begin position="56"/>
        <end position="75"/>
    </location>
</feature>
<dbReference type="SUPFAM" id="SSF53474">
    <property type="entry name" value="alpha/beta-Hydrolases"/>
    <property type="match status" value="1"/>
</dbReference>
<feature type="transmembrane region" description="Helical" evidence="1">
    <location>
        <begin position="123"/>
        <end position="153"/>
    </location>
</feature>
<dbReference type="PANTHER" id="PTHR48098">
    <property type="entry name" value="ENTEROCHELIN ESTERASE-RELATED"/>
    <property type="match status" value="1"/>
</dbReference>
<protein>
    <recommendedName>
        <fullName evidence="4">Esterase</fullName>
    </recommendedName>
</protein>
<dbReference type="InterPro" id="IPR050583">
    <property type="entry name" value="Mycobacterial_A85_antigen"/>
</dbReference>
<dbReference type="RefSeq" id="WP_220209162.1">
    <property type="nucleotide sequence ID" value="NZ_BNJK01000002.1"/>
</dbReference>
<feature type="transmembrane region" description="Helical" evidence="1">
    <location>
        <begin position="82"/>
        <end position="103"/>
    </location>
</feature>
<keyword evidence="1" id="KW-0812">Transmembrane</keyword>
<evidence type="ECO:0008006" key="4">
    <source>
        <dbReference type="Google" id="ProtNLM"/>
    </source>
</evidence>
<keyword evidence="1" id="KW-0472">Membrane</keyword>
<dbReference type="InterPro" id="IPR029058">
    <property type="entry name" value="AB_hydrolase_fold"/>
</dbReference>
<accession>A0A8J3N7A6</accession>
<feature type="transmembrane region" description="Helical" evidence="1">
    <location>
        <begin position="191"/>
        <end position="217"/>
    </location>
</feature>
<organism evidence="2 3">
    <name type="scientific">Reticulibacter mediterranei</name>
    <dbReference type="NCBI Taxonomy" id="2778369"/>
    <lineage>
        <taxon>Bacteria</taxon>
        <taxon>Bacillati</taxon>
        <taxon>Chloroflexota</taxon>
        <taxon>Ktedonobacteria</taxon>
        <taxon>Ktedonobacterales</taxon>
        <taxon>Reticulibacteraceae</taxon>
        <taxon>Reticulibacter</taxon>
    </lineage>
</organism>
<feature type="transmembrane region" description="Helical" evidence="1">
    <location>
        <begin position="14"/>
        <end position="36"/>
    </location>
</feature>
<comment type="caution">
    <text evidence="2">The sequence shown here is derived from an EMBL/GenBank/DDBJ whole genome shotgun (WGS) entry which is preliminary data.</text>
</comment>
<dbReference type="Gene3D" id="3.40.50.1820">
    <property type="entry name" value="alpha/beta hydrolase"/>
    <property type="match status" value="1"/>
</dbReference>
<evidence type="ECO:0000313" key="2">
    <source>
        <dbReference type="EMBL" id="GHO98408.1"/>
    </source>
</evidence>
<proteinExistence type="predicted"/>
<sequence length="485" mass="52910">MKEKVLVKRQDAHLLYRLLPPFISFSLALLGGAWLLSKTVIDPLVSAIINVGLDPLRSQFIAALIMTMLAALLGATLGRNRLSALLGAGAAFCLNYLLGFIQLELRPVYDPGGHLEPLDMTALVHTSFVMVALALLSAFLGSATGVAAGEILLDPPWRLGRLLWQRFQRNTLASPLVNNGLAAPPSLWQIIISWLGVAGLATLLVVGATGATPLFIFSPDVGLHVAPSVQKAHGTIVQGSLVSSALNGQTRSFLVYLPPSYNTPAGKTKHYPTLYLLHGTPGKDSDWMTGGRVAESADTLIDTGKTAELIMVIPDGNGRPGQTSEWANSFDQRQRLETFVASDLVTYVDQHYRTIPDAAHRGIGGLSMGGFGATNIAVHHPTIFGTVISLGGYYRAEGAIWGHNAAYMQQNSPLNVLPRNRSAWKLHMYIGAATKDQPYYKYAQQFIQELHTLHVPYHFDLQNGYHSWRVWQVQMYNALGWVKWG</sequence>
<keyword evidence="1" id="KW-1133">Transmembrane helix</keyword>
<reference evidence="2" key="1">
    <citation type="submission" date="2020-10" db="EMBL/GenBank/DDBJ databases">
        <title>Taxonomic study of unclassified bacteria belonging to the class Ktedonobacteria.</title>
        <authorList>
            <person name="Yabe S."/>
            <person name="Wang C.M."/>
            <person name="Zheng Y."/>
            <person name="Sakai Y."/>
            <person name="Cavaletti L."/>
            <person name="Monciardini P."/>
            <person name="Donadio S."/>
        </authorList>
    </citation>
    <scope>NUCLEOTIDE SEQUENCE</scope>
    <source>
        <strain evidence="2">ID150040</strain>
    </source>
</reference>
<evidence type="ECO:0000256" key="1">
    <source>
        <dbReference type="SAM" id="Phobius"/>
    </source>
</evidence>
<dbReference type="EMBL" id="BNJK01000002">
    <property type="protein sequence ID" value="GHO98408.1"/>
    <property type="molecule type" value="Genomic_DNA"/>
</dbReference>
<evidence type="ECO:0000313" key="3">
    <source>
        <dbReference type="Proteomes" id="UP000597444"/>
    </source>
</evidence>
<dbReference type="Pfam" id="PF00756">
    <property type="entry name" value="Esterase"/>
    <property type="match status" value="1"/>
</dbReference>
<keyword evidence="3" id="KW-1185">Reference proteome</keyword>